<dbReference type="Proteomes" id="UP000181901">
    <property type="component" value="Unassembled WGS sequence"/>
</dbReference>
<reference evidence="1 2" key="1">
    <citation type="submission" date="2015-09" db="EMBL/GenBank/DDBJ databases">
        <title>Genome of Desulfovibrio dechloracetivorans BerOc1, a mercury methylating strain isolated from highly hydrocarbons and metals contaminated coastal sediments.</title>
        <authorList>
            <person name="Goni Urriza M."/>
            <person name="Gassie C."/>
            <person name="Bouchez O."/>
            <person name="Klopp C."/>
            <person name="Ranchou-Peyruse A."/>
            <person name="Remy G."/>
        </authorList>
    </citation>
    <scope>NUCLEOTIDE SEQUENCE [LARGE SCALE GENOMIC DNA]</scope>
    <source>
        <strain evidence="1 2">BerOc1</strain>
    </source>
</reference>
<dbReference type="NCBIfam" id="NF045669">
    <property type="entry name" value="DVU1555_fam_CGA"/>
    <property type="match status" value="1"/>
</dbReference>
<organism evidence="1 2">
    <name type="scientific">Pseudodesulfovibrio hydrargyri</name>
    <dbReference type="NCBI Taxonomy" id="2125990"/>
    <lineage>
        <taxon>Bacteria</taxon>
        <taxon>Pseudomonadati</taxon>
        <taxon>Thermodesulfobacteriota</taxon>
        <taxon>Desulfovibrionia</taxon>
        <taxon>Desulfovibrionales</taxon>
        <taxon>Desulfovibrionaceae</taxon>
    </lineage>
</organism>
<dbReference type="Pfam" id="PF09719">
    <property type="entry name" value="C_GCAxxG_C_C"/>
    <property type="match status" value="1"/>
</dbReference>
<sequence>MLDDGGLRVLELAGKGYCCSQMMVIMALDEMDREDPDLVRAAGGLCDGLGDCSGPCGVLTGATLALGLYAGKGMDMEEPEDCLPVMIESLRDWFTERTLEYGGTSCGAILDGACGQPHPTRCGGLIGEANAKVREILVDNGLDPAEGRELP</sequence>
<gene>
    <name evidence="1" type="ORF">BerOc1_03416</name>
</gene>
<dbReference type="AlphaFoldDB" id="A0A1J5NE31"/>
<accession>A0A1J5NE31</accession>
<evidence type="ECO:0000313" key="2">
    <source>
        <dbReference type="Proteomes" id="UP000181901"/>
    </source>
</evidence>
<proteinExistence type="predicted"/>
<dbReference type="InterPro" id="IPR010181">
    <property type="entry name" value="CGCAxxGCC_motif"/>
</dbReference>
<evidence type="ECO:0000313" key="1">
    <source>
        <dbReference type="EMBL" id="OIQ51463.1"/>
    </source>
</evidence>
<dbReference type="OrthoDB" id="163426at2"/>
<keyword evidence="2" id="KW-1185">Reference proteome</keyword>
<protein>
    <submittedName>
        <fullName evidence="1">Putative redox-active protein</fullName>
    </submittedName>
</protein>
<name>A0A1J5NE31_9BACT</name>
<comment type="caution">
    <text evidence="1">The sequence shown here is derived from an EMBL/GenBank/DDBJ whole genome shotgun (WGS) entry which is preliminary data.</text>
</comment>
<dbReference type="RefSeq" id="WP_071546943.1">
    <property type="nucleotide sequence ID" value="NZ_LKAQ01000004.1"/>
</dbReference>
<dbReference type="EMBL" id="LKAQ01000004">
    <property type="protein sequence ID" value="OIQ51463.1"/>
    <property type="molecule type" value="Genomic_DNA"/>
</dbReference>